<dbReference type="Proteomes" id="UP001596328">
    <property type="component" value="Unassembled WGS sequence"/>
</dbReference>
<protein>
    <submittedName>
        <fullName evidence="1">Uncharacterized protein</fullName>
    </submittedName>
</protein>
<feature type="non-terminal residue" evidence="1">
    <location>
        <position position="1"/>
    </location>
</feature>
<name>A0ABD5S5X6_9EURY</name>
<dbReference type="AlphaFoldDB" id="A0ABD5S5X6"/>
<gene>
    <name evidence="1" type="ORF">ACFQE1_21970</name>
</gene>
<evidence type="ECO:0000313" key="1">
    <source>
        <dbReference type="EMBL" id="MFC6726996.1"/>
    </source>
</evidence>
<evidence type="ECO:0000313" key="2">
    <source>
        <dbReference type="Proteomes" id="UP001596328"/>
    </source>
</evidence>
<keyword evidence="2" id="KW-1185">Reference proteome</keyword>
<reference evidence="1 2" key="1">
    <citation type="journal article" date="2019" name="Int. J. Syst. Evol. Microbiol.">
        <title>The Global Catalogue of Microorganisms (GCM) 10K type strain sequencing project: providing services to taxonomists for standard genome sequencing and annotation.</title>
        <authorList>
            <consortium name="The Broad Institute Genomics Platform"/>
            <consortium name="The Broad Institute Genome Sequencing Center for Infectious Disease"/>
            <person name="Wu L."/>
            <person name="Ma J."/>
        </authorList>
    </citation>
    <scope>NUCLEOTIDE SEQUENCE [LARGE SCALE GENOMIC DNA]</scope>
    <source>
        <strain evidence="1 2">NBRC 111368</strain>
    </source>
</reference>
<accession>A0ABD5S5X6</accession>
<comment type="caution">
    <text evidence="1">The sequence shown here is derived from an EMBL/GenBank/DDBJ whole genome shotgun (WGS) entry which is preliminary data.</text>
</comment>
<sequence>GAPSAAELEAAAAVMREYDVRYLVVYNDETAARYEPFGPVVYRTEAFLVVDVDRRVRDGT</sequence>
<dbReference type="EMBL" id="JBHSWU010001580">
    <property type="protein sequence ID" value="MFC6726996.1"/>
    <property type="molecule type" value="Genomic_DNA"/>
</dbReference>
<proteinExistence type="predicted"/>
<organism evidence="1 2">
    <name type="scientific">Halobium palmae</name>
    <dbReference type="NCBI Taxonomy" id="1776492"/>
    <lineage>
        <taxon>Archaea</taxon>
        <taxon>Methanobacteriati</taxon>
        <taxon>Methanobacteriota</taxon>
        <taxon>Stenosarchaea group</taxon>
        <taxon>Halobacteria</taxon>
        <taxon>Halobacteriales</taxon>
        <taxon>Haloferacaceae</taxon>
        <taxon>Halobium</taxon>
    </lineage>
</organism>